<dbReference type="AlphaFoldDB" id="A0A2U9IGM9"/>
<dbReference type="KEGG" id="abri:DFR85_11675"/>
<dbReference type="PANTHER" id="PTHR43758:SF2">
    <property type="entry name" value="OXIDIZED PURINE NUCLEOSIDE TRIPHOSPHATE HYDROLASE"/>
    <property type="match status" value="1"/>
</dbReference>
<dbReference type="RefSeq" id="WP_110271040.1">
    <property type="nucleotide sequence ID" value="NZ_CP029289.2"/>
</dbReference>
<evidence type="ECO:0000256" key="2">
    <source>
        <dbReference type="ARBA" id="ARBA00005582"/>
    </source>
</evidence>
<keyword evidence="5" id="KW-0460">Magnesium</keyword>
<dbReference type="Gene3D" id="3.90.79.10">
    <property type="entry name" value="Nucleoside Triphosphate Pyrophosphohydrolase"/>
    <property type="match status" value="1"/>
</dbReference>
<evidence type="ECO:0000256" key="4">
    <source>
        <dbReference type="ARBA" id="ARBA00022801"/>
    </source>
</evidence>
<dbReference type="SUPFAM" id="SSF55811">
    <property type="entry name" value="Nudix"/>
    <property type="match status" value="1"/>
</dbReference>
<protein>
    <submittedName>
        <fullName evidence="7">8-oxo-dGTP diphosphatase</fullName>
    </submittedName>
</protein>
<name>A0A2U9IGM9_9CREN</name>
<evidence type="ECO:0000259" key="6">
    <source>
        <dbReference type="PROSITE" id="PS51462"/>
    </source>
</evidence>
<evidence type="ECO:0000313" key="8">
    <source>
        <dbReference type="Proteomes" id="UP000248044"/>
    </source>
</evidence>
<dbReference type="InterPro" id="IPR020084">
    <property type="entry name" value="NUDIX_hydrolase_CS"/>
</dbReference>
<organism evidence="7 8">
    <name type="scientific">Acidianus brierleyi</name>
    <dbReference type="NCBI Taxonomy" id="41673"/>
    <lineage>
        <taxon>Archaea</taxon>
        <taxon>Thermoproteota</taxon>
        <taxon>Thermoprotei</taxon>
        <taxon>Sulfolobales</taxon>
        <taxon>Sulfolobaceae</taxon>
        <taxon>Acidianus</taxon>
    </lineage>
</organism>
<accession>A0A2U9IGM9</accession>
<gene>
    <name evidence="7" type="ORF">DFR85_11675</name>
</gene>
<dbReference type="OrthoDB" id="40462at2157"/>
<dbReference type="GO" id="GO:0046872">
    <property type="term" value="F:metal ion binding"/>
    <property type="evidence" value="ECO:0007669"/>
    <property type="project" value="UniProtKB-KW"/>
</dbReference>
<dbReference type="GO" id="GO:0005737">
    <property type="term" value="C:cytoplasm"/>
    <property type="evidence" value="ECO:0007669"/>
    <property type="project" value="TreeGrafter"/>
</dbReference>
<evidence type="ECO:0000313" key="7">
    <source>
        <dbReference type="EMBL" id="AWR95159.1"/>
    </source>
</evidence>
<dbReference type="GO" id="GO:0042262">
    <property type="term" value="P:DNA protection"/>
    <property type="evidence" value="ECO:0007669"/>
    <property type="project" value="TreeGrafter"/>
</dbReference>
<evidence type="ECO:0000256" key="3">
    <source>
        <dbReference type="ARBA" id="ARBA00022723"/>
    </source>
</evidence>
<keyword evidence="8" id="KW-1185">Reference proteome</keyword>
<dbReference type="GeneID" id="36832825"/>
<dbReference type="Pfam" id="PF00293">
    <property type="entry name" value="NUDIX"/>
    <property type="match status" value="1"/>
</dbReference>
<proteinExistence type="inferred from homology"/>
<keyword evidence="3" id="KW-0479">Metal-binding</keyword>
<evidence type="ECO:0000256" key="1">
    <source>
        <dbReference type="ARBA" id="ARBA00001946"/>
    </source>
</evidence>
<dbReference type="Proteomes" id="UP000248044">
    <property type="component" value="Chromosome"/>
</dbReference>
<feature type="domain" description="Nudix hydrolase" evidence="6">
    <location>
        <begin position="1"/>
        <end position="128"/>
    </location>
</feature>
<dbReference type="InterPro" id="IPR000086">
    <property type="entry name" value="NUDIX_hydrolase_dom"/>
</dbReference>
<dbReference type="GO" id="GO:0008413">
    <property type="term" value="F:8-oxo-7,8-dihydroguanosine triphosphate pyrophosphatase activity"/>
    <property type="evidence" value="ECO:0007669"/>
    <property type="project" value="TreeGrafter"/>
</dbReference>
<dbReference type="EMBL" id="CP029289">
    <property type="protein sequence ID" value="AWR95159.1"/>
    <property type="molecule type" value="Genomic_DNA"/>
</dbReference>
<dbReference type="CDD" id="cd03427">
    <property type="entry name" value="NUDIX_MTH1_Nudt1"/>
    <property type="match status" value="1"/>
</dbReference>
<dbReference type="PROSITE" id="PS00893">
    <property type="entry name" value="NUDIX_BOX"/>
    <property type="match status" value="1"/>
</dbReference>
<evidence type="ECO:0000256" key="5">
    <source>
        <dbReference type="ARBA" id="ARBA00022842"/>
    </source>
</evidence>
<dbReference type="PANTHER" id="PTHR43758">
    <property type="entry name" value="7,8-DIHYDRO-8-OXOGUANINE TRIPHOSPHATASE"/>
    <property type="match status" value="1"/>
</dbReference>
<dbReference type="InterPro" id="IPR015797">
    <property type="entry name" value="NUDIX_hydrolase-like_dom_sf"/>
</dbReference>
<dbReference type="PROSITE" id="PS51462">
    <property type="entry name" value="NUDIX"/>
    <property type="match status" value="1"/>
</dbReference>
<sequence length="147" mass="17339">MELPTCLSIVIKDNEVLMIEKKRGLGKGLLTFPGWKIENETSYECALRELEEEVNVKGYDPLYAGRILFKQENGYVISMYVYLIRKFSGVIKETDEAKPFWQRTDDIPYARMWQDDRFWLYKVLSGKIVDCVFTFSNDWSEIMEGYC</sequence>
<comment type="cofactor">
    <cofactor evidence="1">
        <name>Mg(2+)</name>
        <dbReference type="ChEBI" id="CHEBI:18420"/>
    </cofactor>
</comment>
<reference evidence="7 8" key="1">
    <citation type="submission" date="2018-05" db="EMBL/GenBank/DDBJ databases">
        <title>Complete Genome Sequences of Extremely Thermoacidophilic, Metal-Mobilizing Type-Strain Members of the Archaeal Family Sulfolobaceae: Acidianus brierleyi DSM-1651T, Acidianus sulfidivorans DSM-18786T, Metallosphaera hakonensis DSM-7519T, and Metallosphaera prunae DSM-10039T.</title>
        <authorList>
            <person name="Counts J.A."/>
            <person name="Kelly R.M."/>
        </authorList>
    </citation>
    <scope>NUCLEOTIDE SEQUENCE [LARGE SCALE GENOMIC DNA]</scope>
    <source>
        <strain evidence="7 8">DSM 1651</strain>
    </source>
</reference>
<keyword evidence="4" id="KW-0378">Hydrolase</keyword>
<comment type="similarity">
    <text evidence="2">Belongs to the Nudix hydrolase family.</text>
</comment>